<evidence type="ECO:0000259" key="10">
    <source>
        <dbReference type="PROSITE" id="PS51434"/>
    </source>
</evidence>
<dbReference type="AlphaFoldDB" id="A0A1D2M8V6"/>
<dbReference type="Gene3D" id="3.30.1610.10">
    <property type="entry name" value="Peptidase S59, nucleoporin"/>
    <property type="match status" value="1"/>
</dbReference>
<feature type="region of interest" description="Disordered" evidence="9">
    <location>
        <begin position="155"/>
        <end position="174"/>
    </location>
</feature>
<comment type="similarity">
    <text evidence="2">Belongs to the nucleoporin GLFG family.</text>
</comment>
<dbReference type="GO" id="GO:0034398">
    <property type="term" value="P:telomere tethering at nuclear periphery"/>
    <property type="evidence" value="ECO:0007669"/>
    <property type="project" value="TreeGrafter"/>
</dbReference>
<keyword evidence="5" id="KW-0653">Protein transport</keyword>
<dbReference type="GO" id="GO:0044614">
    <property type="term" value="C:nuclear pore cytoplasmic filaments"/>
    <property type="evidence" value="ECO:0007669"/>
    <property type="project" value="TreeGrafter"/>
</dbReference>
<dbReference type="Pfam" id="PF04096">
    <property type="entry name" value="Nucleoporin2"/>
    <property type="match status" value="1"/>
</dbReference>
<evidence type="ECO:0000256" key="6">
    <source>
        <dbReference type="ARBA" id="ARBA00023010"/>
    </source>
</evidence>
<keyword evidence="3" id="KW-0813">Transport</keyword>
<dbReference type="EMBL" id="LJIJ01002671">
    <property type="protein sequence ID" value="ODM89405.1"/>
    <property type="molecule type" value="Genomic_DNA"/>
</dbReference>
<feature type="compositionally biased region" description="Acidic residues" evidence="9">
    <location>
        <begin position="163"/>
        <end position="174"/>
    </location>
</feature>
<dbReference type="GO" id="GO:0051028">
    <property type="term" value="P:mRNA transport"/>
    <property type="evidence" value="ECO:0007669"/>
    <property type="project" value="UniProtKB-KW"/>
</dbReference>
<comment type="caution">
    <text evidence="11">The sequence shown here is derived from an EMBL/GenBank/DDBJ whole genome shotgun (WGS) entry which is preliminary data.</text>
</comment>
<dbReference type="PROSITE" id="PS51434">
    <property type="entry name" value="NUP_C"/>
    <property type="match status" value="1"/>
</dbReference>
<evidence type="ECO:0000256" key="8">
    <source>
        <dbReference type="ARBA" id="ARBA00023242"/>
    </source>
</evidence>
<evidence type="ECO:0000256" key="7">
    <source>
        <dbReference type="ARBA" id="ARBA00023132"/>
    </source>
</evidence>
<accession>A0A1D2M8V6</accession>
<dbReference type="GO" id="GO:0008139">
    <property type="term" value="F:nuclear localization sequence binding"/>
    <property type="evidence" value="ECO:0007669"/>
    <property type="project" value="TreeGrafter"/>
</dbReference>
<keyword evidence="6" id="KW-0811">Translocation</keyword>
<evidence type="ECO:0000313" key="12">
    <source>
        <dbReference type="Proteomes" id="UP000094527"/>
    </source>
</evidence>
<dbReference type="GO" id="GO:0003723">
    <property type="term" value="F:RNA binding"/>
    <property type="evidence" value="ECO:0007669"/>
    <property type="project" value="TreeGrafter"/>
</dbReference>
<dbReference type="OrthoDB" id="3797628at2759"/>
<proteinExistence type="inferred from homology"/>
<dbReference type="GO" id="GO:0006606">
    <property type="term" value="P:protein import into nucleus"/>
    <property type="evidence" value="ECO:0007669"/>
    <property type="project" value="TreeGrafter"/>
</dbReference>
<name>A0A1D2M8V6_ORCCI</name>
<dbReference type="GO" id="GO:0017056">
    <property type="term" value="F:structural constituent of nuclear pore"/>
    <property type="evidence" value="ECO:0007669"/>
    <property type="project" value="InterPro"/>
</dbReference>
<protein>
    <submittedName>
        <fullName evidence="11">Nuclear pore complex protein Nup98-Nup96</fullName>
    </submittedName>
</protein>
<dbReference type="InterPro" id="IPR007230">
    <property type="entry name" value="Nup98_auto-Pept-S59_dom"/>
</dbReference>
<dbReference type="PANTHER" id="PTHR23198:SF6">
    <property type="entry name" value="NUCLEAR PORE COMPLEX PROTEIN NUP98-NUP96"/>
    <property type="match status" value="1"/>
</dbReference>
<evidence type="ECO:0000256" key="2">
    <source>
        <dbReference type="ARBA" id="ARBA00008926"/>
    </source>
</evidence>
<dbReference type="GO" id="GO:0000973">
    <property type="term" value="P:post-transcriptional tethering of RNA polymerase II gene DNA at nuclear periphery"/>
    <property type="evidence" value="ECO:0007669"/>
    <property type="project" value="TreeGrafter"/>
</dbReference>
<evidence type="ECO:0000256" key="5">
    <source>
        <dbReference type="ARBA" id="ARBA00022927"/>
    </source>
</evidence>
<keyword evidence="12" id="KW-1185">Reference proteome</keyword>
<reference evidence="11 12" key="1">
    <citation type="journal article" date="2016" name="Genome Biol. Evol.">
        <title>Gene Family Evolution Reflects Adaptation to Soil Environmental Stressors in the Genome of the Collembolan Orchesella cincta.</title>
        <authorList>
            <person name="Faddeeva-Vakhrusheva A."/>
            <person name="Derks M.F."/>
            <person name="Anvar S.Y."/>
            <person name="Agamennone V."/>
            <person name="Suring W."/>
            <person name="Smit S."/>
            <person name="van Straalen N.M."/>
            <person name="Roelofs D."/>
        </authorList>
    </citation>
    <scope>NUCLEOTIDE SEQUENCE [LARGE SCALE GENOMIC DNA]</scope>
    <source>
        <tissue evidence="11">Mixed pool</tissue>
    </source>
</reference>
<dbReference type="GO" id="GO:0006405">
    <property type="term" value="P:RNA export from nucleus"/>
    <property type="evidence" value="ECO:0007669"/>
    <property type="project" value="TreeGrafter"/>
</dbReference>
<keyword evidence="7" id="KW-0906">Nuclear pore complex</keyword>
<dbReference type="InterPro" id="IPR037665">
    <property type="entry name" value="Nucleoporin_S59-like"/>
</dbReference>
<dbReference type="STRING" id="48709.A0A1D2M8V6"/>
<organism evidence="11 12">
    <name type="scientific">Orchesella cincta</name>
    <name type="common">Springtail</name>
    <name type="synonym">Podura cincta</name>
    <dbReference type="NCBI Taxonomy" id="48709"/>
    <lineage>
        <taxon>Eukaryota</taxon>
        <taxon>Metazoa</taxon>
        <taxon>Ecdysozoa</taxon>
        <taxon>Arthropoda</taxon>
        <taxon>Hexapoda</taxon>
        <taxon>Collembola</taxon>
        <taxon>Entomobryomorpha</taxon>
        <taxon>Entomobryoidea</taxon>
        <taxon>Orchesellidae</taxon>
        <taxon>Orchesellinae</taxon>
        <taxon>Orchesella</taxon>
    </lineage>
</organism>
<dbReference type="SUPFAM" id="SSF82215">
    <property type="entry name" value="C-terminal autoproteolytic domain of nucleoporin nup98"/>
    <property type="match status" value="1"/>
</dbReference>
<evidence type="ECO:0000256" key="4">
    <source>
        <dbReference type="ARBA" id="ARBA00022816"/>
    </source>
</evidence>
<feature type="region of interest" description="Disordered" evidence="9">
    <location>
        <begin position="27"/>
        <end position="49"/>
    </location>
</feature>
<gene>
    <name evidence="11" type="ORF">Ocin01_17277</name>
</gene>
<keyword evidence="4" id="KW-0509">mRNA transport</keyword>
<dbReference type="Proteomes" id="UP000094527">
    <property type="component" value="Unassembled WGS sequence"/>
</dbReference>
<keyword evidence="8" id="KW-0539">Nucleus</keyword>
<evidence type="ECO:0000313" key="11">
    <source>
        <dbReference type="EMBL" id="ODM89405.1"/>
    </source>
</evidence>
<dbReference type="InterPro" id="IPR036903">
    <property type="entry name" value="Nup98_auto-Pept-S59_dom_sf"/>
</dbReference>
<sequence length="371" mass="41556">MQPNNQALVPFATTPFKDSPLFSNPISTTSLEKMTKPSGHKYLDSRRKEPRHSVTGLSVFSLDSGPFWSNFKNMAPSDRSSAAVRKKPAIFEDEDEQNQFYVINLLAPKITNHWKRLILNSAQAATRESNNGPSPAKVRNLISQMTVKDGVSFSFNNATDSETGGEAEGGDDAELEQRRWATKAKFKNDLNKSISGIEARRQNSTGCFRISQIVDDPEPVRSCGVVCTRPGYYINPSVEELDKMMNETGKCFVVGFEIGRHGFGKVNFILPVNVAGLNVDETVIIEHQSIEVYPEGSKKPLLYEGLNGPALVELERIWPINKETKEPIRCLKKIYERGVEKKLKKTCADLGVEFISYNDETGVWKFQVSHF</sequence>
<comment type="subcellular location">
    <subcellularLocation>
        <location evidence="1">Nucleus</location>
        <location evidence="1">Nuclear pore complex</location>
    </subcellularLocation>
</comment>
<feature type="domain" description="Peptidase S59" evidence="10">
    <location>
        <begin position="229"/>
        <end position="371"/>
    </location>
</feature>
<evidence type="ECO:0000256" key="1">
    <source>
        <dbReference type="ARBA" id="ARBA00004567"/>
    </source>
</evidence>
<evidence type="ECO:0000256" key="3">
    <source>
        <dbReference type="ARBA" id="ARBA00022448"/>
    </source>
</evidence>
<evidence type="ECO:0000256" key="9">
    <source>
        <dbReference type="SAM" id="MobiDB-lite"/>
    </source>
</evidence>
<dbReference type="PANTHER" id="PTHR23198">
    <property type="entry name" value="NUCLEOPORIN"/>
    <property type="match status" value="1"/>
</dbReference>